<feature type="region of interest" description="Disordered" evidence="5">
    <location>
        <begin position="1"/>
        <end position="22"/>
    </location>
</feature>
<accession>B8HN73</accession>
<dbReference type="EC" id="2.1.2.2" evidence="4"/>
<dbReference type="GO" id="GO:0006189">
    <property type="term" value="P:'de novo' IMP biosynthetic process"/>
    <property type="evidence" value="ECO:0007669"/>
    <property type="project" value="UniProtKB-UniRule"/>
</dbReference>
<feature type="domain" description="Formyl transferase N-terminal" evidence="6">
    <location>
        <begin position="32"/>
        <end position="211"/>
    </location>
</feature>
<dbReference type="InterPro" id="IPR002376">
    <property type="entry name" value="Formyl_transf_N"/>
</dbReference>
<comment type="catalytic activity">
    <reaction evidence="4">
        <text>N(1)-(5-phospho-beta-D-ribosyl)glycinamide + (6R)-10-formyltetrahydrofolate = N(2)-formyl-N(1)-(5-phospho-beta-D-ribosyl)glycinamide + (6S)-5,6,7,8-tetrahydrofolate + H(+)</text>
        <dbReference type="Rhea" id="RHEA:15053"/>
        <dbReference type="ChEBI" id="CHEBI:15378"/>
        <dbReference type="ChEBI" id="CHEBI:57453"/>
        <dbReference type="ChEBI" id="CHEBI:143788"/>
        <dbReference type="ChEBI" id="CHEBI:147286"/>
        <dbReference type="ChEBI" id="CHEBI:195366"/>
        <dbReference type="EC" id="2.1.2.2"/>
    </reaction>
</comment>
<keyword evidence="3 4" id="KW-0658">Purine biosynthesis</keyword>
<dbReference type="eggNOG" id="COG0299">
    <property type="taxonomic scope" value="Bacteria"/>
</dbReference>
<feature type="binding site" evidence="4">
    <location>
        <position position="94"/>
    </location>
    <ligand>
        <name>(6R)-10-formyltetrahydrofolate</name>
        <dbReference type="ChEBI" id="CHEBI:195366"/>
    </ligand>
</feature>
<comment type="pathway">
    <text evidence="1 4">Purine metabolism; IMP biosynthesis via de novo pathway; N(2)-formyl-N(1)-(5-phospho-D-ribosyl)glycinamide from N(1)-(5-phospho-D-ribosyl)glycinamide (10-formyl THF route): step 1/1.</text>
</comment>
<comment type="function">
    <text evidence="4">Catalyzes the transfer of a formyl group from 10-formyltetrahydrofolate to 5-phospho-ribosyl-glycinamide (GAR), producing 5-phospho-ribosyl-N-formylglycinamide (FGAR) and tetrahydrofolate.</text>
</comment>
<dbReference type="AlphaFoldDB" id="B8HN73"/>
<dbReference type="OrthoDB" id="9806170at2"/>
<dbReference type="NCBIfam" id="TIGR00639">
    <property type="entry name" value="PurN"/>
    <property type="match status" value="1"/>
</dbReference>
<evidence type="ECO:0000259" key="6">
    <source>
        <dbReference type="Pfam" id="PF00551"/>
    </source>
</evidence>
<gene>
    <name evidence="4" type="primary">purN</name>
    <name evidence="7" type="ordered locus">Cyan7425_4900</name>
</gene>
<evidence type="ECO:0000256" key="5">
    <source>
        <dbReference type="SAM" id="MobiDB-lite"/>
    </source>
</evidence>
<feature type="active site" description="Proton donor" evidence="4">
    <location>
        <position position="138"/>
    </location>
</feature>
<feature type="site" description="Raises pKa of active site His" evidence="4">
    <location>
        <position position="174"/>
    </location>
</feature>
<keyword evidence="2 4" id="KW-0808">Transferase</keyword>
<dbReference type="CDD" id="cd08645">
    <property type="entry name" value="FMT_core_GART"/>
    <property type="match status" value="1"/>
</dbReference>
<evidence type="ECO:0000256" key="2">
    <source>
        <dbReference type="ARBA" id="ARBA00022679"/>
    </source>
</evidence>
<dbReference type="KEGG" id="cyn:Cyan7425_4900"/>
<protein>
    <recommendedName>
        <fullName evidence="4">Phosphoribosylglycinamide formyltransferase</fullName>
        <ecNumber evidence="4">2.1.2.2</ecNumber>
    </recommendedName>
    <alternativeName>
        <fullName evidence="4">5'-phosphoribosylglycinamide transformylase</fullName>
    </alternativeName>
    <alternativeName>
        <fullName evidence="4">GAR transformylase</fullName>
        <shortName evidence="4">GART</shortName>
    </alternativeName>
</protein>
<evidence type="ECO:0000313" key="7">
    <source>
        <dbReference type="EMBL" id="ACL47200.1"/>
    </source>
</evidence>
<organism evidence="7">
    <name type="scientific">Cyanothece sp. (strain PCC 7425 / ATCC 29141)</name>
    <dbReference type="NCBI Taxonomy" id="395961"/>
    <lineage>
        <taxon>Bacteria</taxon>
        <taxon>Bacillati</taxon>
        <taxon>Cyanobacteriota</taxon>
        <taxon>Cyanophyceae</taxon>
        <taxon>Gomontiellales</taxon>
        <taxon>Cyanothecaceae</taxon>
        <taxon>Cyanothece</taxon>
    </lineage>
</organism>
<dbReference type="Pfam" id="PF00551">
    <property type="entry name" value="Formyl_trans_N"/>
    <property type="match status" value="1"/>
</dbReference>
<feature type="compositionally biased region" description="Low complexity" evidence="5">
    <location>
        <begin position="1"/>
        <end position="15"/>
    </location>
</feature>
<comment type="similarity">
    <text evidence="4">Belongs to the GART family.</text>
</comment>
<evidence type="ECO:0000256" key="3">
    <source>
        <dbReference type="ARBA" id="ARBA00022755"/>
    </source>
</evidence>
<dbReference type="SUPFAM" id="SSF53328">
    <property type="entry name" value="Formyltransferase"/>
    <property type="match status" value="1"/>
</dbReference>
<feature type="region of interest" description="Disordered" evidence="5">
    <location>
        <begin position="309"/>
        <end position="338"/>
    </location>
</feature>
<dbReference type="InterPro" id="IPR036477">
    <property type="entry name" value="Formyl_transf_N_sf"/>
</dbReference>
<dbReference type="HOGENOM" id="CLU_670343_0_0_3"/>
<dbReference type="PANTHER" id="PTHR43369:SF2">
    <property type="entry name" value="PHOSPHORIBOSYLGLYCINAMIDE FORMYLTRANSFERASE"/>
    <property type="match status" value="1"/>
</dbReference>
<dbReference type="STRING" id="395961.Cyan7425_4900"/>
<dbReference type="GO" id="GO:0004644">
    <property type="term" value="F:phosphoribosylglycinamide formyltransferase activity"/>
    <property type="evidence" value="ECO:0007669"/>
    <property type="project" value="UniProtKB-UniRule"/>
</dbReference>
<feature type="binding site" evidence="4">
    <location>
        <position position="136"/>
    </location>
    <ligand>
        <name>(6R)-10-formyltetrahydrofolate</name>
        <dbReference type="ChEBI" id="CHEBI:195366"/>
    </ligand>
</feature>
<feature type="compositionally biased region" description="Pro residues" evidence="5">
    <location>
        <begin position="324"/>
        <end position="337"/>
    </location>
</feature>
<feature type="binding site" evidence="4">
    <location>
        <begin position="119"/>
        <end position="122"/>
    </location>
    <ligand>
        <name>(6R)-10-formyltetrahydrofolate</name>
        <dbReference type="ChEBI" id="CHEBI:195366"/>
    </ligand>
</feature>
<evidence type="ECO:0000256" key="4">
    <source>
        <dbReference type="HAMAP-Rule" id="MF_01930"/>
    </source>
</evidence>
<reference evidence="7" key="1">
    <citation type="submission" date="2009-01" db="EMBL/GenBank/DDBJ databases">
        <title>Complete sequence of chromosome Cyanothece sp. PCC 7425.</title>
        <authorList>
            <consortium name="US DOE Joint Genome Institute"/>
            <person name="Lucas S."/>
            <person name="Copeland A."/>
            <person name="Lapidus A."/>
            <person name="Glavina del Rio T."/>
            <person name="Dalin E."/>
            <person name="Tice H."/>
            <person name="Bruce D."/>
            <person name="Goodwin L."/>
            <person name="Pitluck S."/>
            <person name="Sims D."/>
            <person name="Meineke L."/>
            <person name="Brettin T."/>
            <person name="Detter J.C."/>
            <person name="Han C."/>
            <person name="Larimer F."/>
            <person name="Land M."/>
            <person name="Hauser L."/>
            <person name="Kyrpides N."/>
            <person name="Ovchinnikova G."/>
            <person name="Liberton M."/>
            <person name="Stoeckel J."/>
            <person name="Banerjee A."/>
            <person name="Singh A."/>
            <person name="Page L."/>
            <person name="Sato H."/>
            <person name="Zhao L."/>
            <person name="Sherman L."/>
            <person name="Pakrasi H."/>
            <person name="Richardson P."/>
        </authorList>
    </citation>
    <scope>NUCLEOTIDE SEQUENCE</scope>
    <source>
        <strain evidence="7">PCC 7425</strain>
    </source>
</reference>
<evidence type="ECO:0000256" key="1">
    <source>
        <dbReference type="ARBA" id="ARBA00005054"/>
    </source>
</evidence>
<name>B8HN73_CYAP4</name>
<dbReference type="UniPathway" id="UPA00074">
    <property type="reaction ID" value="UER00126"/>
</dbReference>
<dbReference type="GO" id="GO:0005829">
    <property type="term" value="C:cytosol"/>
    <property type="evidence" value="ECO:0007669"/>
    <property type="project" value="TreeGrafter"/>
</dbReference>
<dbReference type="HAMAP" id="MF_01930">
    <property type="entry name" value="PurN"/>
    <property type="match status" value="1"/>
</dbReference>
<dbReference type="PANTHER" id="PTHR43369">
    <property type="entry name" value="PHOSPHORIBOSYLGLYCINAMIDE FORMYLTRANSFERASE"/>
    <property type="match status" value="1"/>
</dbReference>
<dbReference type="EMBL" id="CP001344">
    <property type="protein sequence ID" value="ACL47200.1"/>
    <property type="molecule type" value="Genomic_DNA"/>
</dbReference>
<dbReference type="InterPro" id="IPR004607">
    <property type="entry name" value="GART"/>
</dbReference>
<proteinExistence type="inferred from homology"/>
<feature type="compositionally biased region" description="Low complexity" evidence="5">
    <location>
        <begin position="313"/>
        <end position="323"/>
    </location>
</feature>
<sequence>MSANFSQPSFSQPSLISPPPSPPLGRAVPPLKLGILASGTGSNFAAIAQAIAAGELPARAEVLVYNNPGAKVAERAAAFQIPTRLLNHRDYKQREDHDRQIVAVLREFGVEWVVMAGWMRIVTPVLIDAFPERIINLHPSLLPSFPGVRAVEQALAAGVKISGCTVHLVVPAVDSGPILCQAAVPVLSEDTPETLHARIQVQEHRILLQTIAQIAQQQTTTTPTQIMSNHYQTELIPGQTLSLEQRGEQTIVTVSSVTPGQQQQASSSFTTGGWLSAPSILKTDRGVVIELSTVSGDYRWQIQGNSIRPVLGAPPSSATAQPQPLRPPSQPPLPPLPKLEMGRLEMGEMKMSLEPMQMQMGNMQMQMGNPLPRSGEPIAQRFCSQCGQPIVREQSSIPPRFCAACGHSLG</sequence>
<feature type="binding site" evidence="4">
    <location>
        <begin position="41"/>
        <end position="43"/>
    </location>
    <ligand>
        <name>N(1)-(5-phospho-beta-D-ribosyl)glycinamide</name>
        <dbReference type="ChEBI" id="CHEBI:143788"/>
    </ligand>
</feature>
<dbReference type="Gene3D" id="3.40.50.170">
    <property type="entry name" value="Formyl transferase, N-terminal domain"/>
    <property type="match status" value="1"/>
</dbReference>